<keyword evidence="2" id="KW-1185">Reference proteome</keyword>
<evidence type="ECO:0000313" key="1">
    <source>
        <dbReference type="EMBL" id="MCI4682222.1"/>
    </source>
</evidence>
<proteinExistence type="predicted"/>
<sequence>MSEARNVSRWMGAEMRRRHEGGAKTGARNAMPPVTVVSATRYNERDFLERSALGRSLRTYAAFGVKARIFFEDKRGLGACYNQAIDEIAHEEEILVFVHDDVTIADFFWVDKLMLGLSKFDVVGLAGNKRRVARQPAWAFVDDKFTWDDRANLSGIVGHGDGFPCAIDVFGDVMQPLKLMDGVLLAMRKGALTRNGIRFDEQFKFHFYDMDICRQFEAKNVSMGAAPLGVIHASGGAFGCPEWRAGYETYLQKWRD</sequence>
<dbReference type="SUPFAM" id="SSF53448">
    <property type="entry name" value="Nucleotide-diphospho-sugar transferases"/>
    <property type="match status" value="1"/>
</dbReference>
<reference evidence="1" key="1">
    <citation type="journal article" date="2022" name="ISME J.">
        <title>Identification of active gaseous-alkane degraders at natural gas seeps.</title>
        <authorList>
            <person name="Farhan Ul Haque M."/>
            <person name="Hernandez M."/>
            <person name="Crombie A.T."/>
            <person name="Murrell J.C."/>
        </authorList>
    </citation>
    <scope>NUCLEOTIDE SEQUENCE</scope>
    <source>
        <strain evidence="1">PC2</strain>
    </source>
</reference>
<name>A0ABS9Z6G0_9HYPH</name>
<accession>A0ABS9Z6G0</accession>
<dbReference type="RefSeq" id="WP_243066250.1">
    <property type="nucleotide sequence ID" value="NZ_JAIVFK010000014.1"/>
</dbReference>
<evidence type="ECO:0000313" key="2">
    <source>
        <dbReference type="Proteomes" id="UP001139104"/>
    </source>
</evidence>
<dbReference type="Proteomes" id="UP001139104">
    <property type="component" value="Unassembled WGS sequence"/>
</dbReference>
<gene>
    <name evidence="1" type="ORF">K2U94_05490</name>
</gene>
<dbReference type="Gene3D" id="3.90.550.10">
    <property type="entry name" value="Spore Coat Polysaccharide Biosynthesis Protein SpsA, Chain A"/>
    <property type="match status" value="1"/>
</dbReference>
<organism evidence="1 2">
    <name type="scientific">Candidatus Rhodoblastus alkanivorans</name>
    <dbReference type="NCBI Taxonomy" id="2954117"/>
    <lineage>
        <taxon>Bacteria</taxon>
        <taxon>Pseudomonadati</taxon>
        <taxon>Pseudomonadota</taxon>
        <taxon>Alphaproteobacteria</taxon>
        <taxon>Hyphomicrobiales</taxon>
        <taxon>Rhodoblastaceae</taxon>
        <taxon>Rhodoblastus</taxon>
    </lineage>
</organism>
<protein>
    <submittedName>
        <fullName evidence="1">Glycosyltransferase</fullName>
    </submittedName>
</protein>
<dbReference type="EMBL" id="JAIVFP010000001">
    <property type="protein sequence ID" value="MCI4682222.1"/>
    <property type="molecule type" value="Genomic_DNA"/>
</dbReference>
<dbReference type="InterPro" id="IPR029044">
    <property type="entry name" value="Nucleotide-diphossugar_trans"/>
</dbReference>
<comment type="caution">
    <text evidence="1">The sequence shown here is derived from an EMBL/GenBank/DDBJ whole genome shotgun (WGS) entry which is preliminary data.</text>
</comment>